<dbReference type="SUPFAM" id="SSF53448">
    <property type="entry name" value="Nucleotide-diphospho-sugar transferases"/>
    <property type="match status" value="1"/>
</dbReference>
<protein>
    <submittedName>
        <fullName evidence="4">UDP-D-xylose:L-fucose alpha-1,3-D-xylosyltransferase 3</fullName>
    </submittedName>
</protein>
<reference evidence="4" key="1">
    <citation type="submission" date="2021-10" db="EMBL/GenBank/DDBJ databases">
        <title>Tropical sea cucumber genome reveals ecological adaptation and Cuvierian tubules defense mechanism.</title>
        <authorList>
            <person name="Chen T."/>
        </authorList>
    </citation>
    <scope>NUCLEOTIDE SEQUENCE</scope>
    <source>
        <strain evidence="4">Nanhai2018</strain>
        <tissue evidence="4">Muscle</tissue>
    </source>
</reference>
<comment type="similarity">
    <text evidence="1">Belongs to the glycosyltransferase 77 family.</text>
</comment>
<evidence type="ECO:0000313" key="4">
    <source>
        <dbReference type="EMBL" id="KAJ8047286.1"/>
    </source>
</evidence>
<dbReference type="InterPro" id="IPR005069">
    <property type="entry name" value="Nucl-diP-sugar_transferase"/>
</dbReference>
<dbReference type="AlphaFoldDB" id="A0A9Q1CLU2"/>
<dbReference type="PANTHER" id="PTHR47032">
    <property type="entry name" value="UDP-D-XYLOSE:L-FUCOSE ALPHA-1,3-D-XYLOSYLTRANSFERASE-RELATED"/>
    <property type="match status" value="1"/>
</dbReference>
<dbReference type="GO" id="GO:0005794">
    <property type="term" value="C:Golgi apparatus"/>
    <property type="evidence" value="ECO:0007669"/>
    <property type="project" value="TreeGrafter"/>
</dbReference>
<keyword evidence="2" id="KW-1133">Transmembrane helix</keyword>
<accession>A0A9Q1CLU2</accession>
<feature type="domain" description="Nucleotide-diphospho-sugar transferase" evidence="3">
    <location>
        <begin position="113"/>
        <end position="310"/>
    </location>
</feature>
<dbReference type="InterPro" id="IPR029044">
    <property type="entry name" value="Nucleotide-diphossugar_trans"/>
</dbReference>
<proteinExistence type="inferred from homology"/>
<gene>
    <name evidence="4" type="ORF">HOLleu_06254</name>
</gene>
<keyword evidence="5" id="KW-1185">Reference proteome</keyword>
<dbReference type="EMBL" id="JAIZAY010000002">
    <property type="protein sequence ID" value="KAJ8047286.1"/>
    <property type="molecule type" value="Genomic_DNA"/>
</dbReference>
<dbReference type="PANTHER" id="PTHR47032:SF1">
    <property type="entry name" value="UDP-D-XYLOSE:L-FUCOSE ALPHA-1,3-D-XYLOSYLTRANSFERASE-RELATED"/>
    <property type="match status" value="1"/>
</dbReference>
<evidence type="ECO:0000256" key="1">
    <source>
        <dbReference type="ARBA" id="ARBA00007033"/>
    </source>
</evidence>
<sequence length="322" mass="36937">MIRVGENRPCDRSCFVILACVVIIVNVTIELQSITSDTTPYLAVAPRLFNATKAQSDRSLKEVVRNGTKLNFSFKTLPELIENLTSPVLLTTVNFGFTDFLHNLLFSIWRLRLQPNIVIICEDKESYVDISRYQKSLNLRINLSMTHKDLSPTIALKYNTSEYGKLVNKRPRYVQMLINKGIDVFFIDTDIVLIGDPFPFFNGTSDVYVQKELVNGTALCAGFFYMKSNSRTRKMVSDWIQYLDKHPTKMDQEGFNKLFAKGNFSISPLPPEQFSSGHVFMSSKTPWFERSPPLVEVHANFIIGKDKKKEMLRNAGLWFVQY</sequence>
<dbReference type="Proteomes" id="UP001152320">
    <property type="component" value="Chromosome 2"/>
</dbReference>
<name>A0A9Q1CLU2_HOLLE</name>
<dbReference type="OrthoDB" id="1712432at2759"/>
<comment type="caution">
    <text evidence="4">The sequence shown here is derived from an EMBL/GenBank/DDBJ whole genome shotgun (WGS) entry which is preliminary data.</text>
</comment>
<dbReference type="GO" id="GO:0016757">
    <property type="term" value="F:glycosyltransferase activity"/>
    <property type="evidence" value="ECO:0007669"/>
    <property type="project" value="TreeGrafter"/>
</dbReference>
<organism evidence="4 5">
    <name type="scientific">Holothuria leucospilota</name>
    <name type="common">Black long sea cucumber</name>
    <name type="synonym">Mertensiothuria leucospilota</name>
    <dbReference type="NCBI Taxonomy" id="206669"/>
    <lineage>
        <taxon>Eukaryota</taxon>
        <taxon>Metazoa</taxon>
        <taxon>Echinodermata</taxon>
        <taxon>Eleutherozoa</taxon>
        <taxon>Echinozoa</taxon>
        <taxon>Holothuroidea</taxon>
        <taxon>Aspidochirotacea</taxon>
        <taxon>Aspidochirotida</taxon>
        <taxon>Holothuriidae</taxon>
        <taxon>Holothuria</taxon>
    </lineage>
</organism>
<dbReference type="InterPro" id="IPR052636">
    <property type="entry name" value="UDP-D-xylose:L-fucose_XylT"/>
</dbReference>
<dbReference type="Pfam" id="PF03407">
    <property type="entry name" value="Nucleotid_trans"/>
    <property type="match status" value="1"/>
</dbReference>
<keyword evidence="2" id="KW-0812">Transmembrane</keyword>
<evidence type="ECO:0000259" key="3">
    <source>
        <dbReference type="Pfam" id="PF03407"/>
    </source>
</evidence>
<keyword evidence="2" id="KW-0472">Membrane</keyword>
<feature type="transmembrane region" description="Helical" evidence="2">
    <location>
        <begin position="12"/>
        <end position="29"/>
    </location>
</feature>
<evidence type="ECO:0000313" key="5">
    <source>
        <dbReference type="Proteomes" id="UP001152320"/>
    </source>
</evidence>
<evidence type="ECO:0000256" key="2">
    <source>
        <dbReference type="SAM" id="Phobius"/>
    </source>
</evidence>